<reference evidence="2" key="2">
    <citation type="submission" date="2020-01" db="EMBL/GenBank/DDBJ databases">
        <authorList>
            <person name="Hornung B."/>
        </authorList>
    </citation>
    <scope>NUCLEOTIDE SEQUENCE</scope>
    <source>
        <strain evidence="2">PacBioINE</strain>
    </source>
</reference>
<dbReference type="Proteomes" id="UP001071230">
    <property type="component" value="Unassembled WGS sequence"/>
</dbReference>
<name>A0A8S0Y052_9FIRM</name>
<feature type="compositionally biased region" description="Polar residues" evidence="1">
    <location>
        <begin position="60"/>
        <end position="74"/>
    </location>
</feature>
<organism evidence="2">
    <name type="scientific">Acididesulfobacillus acetoxydans</name>
    <dbReference type="NCBI Taxonomy" id="1561005"/>
    <lineage>
        <taxon>Bacteria</taxon>
        <taxon>Bacillati</taxon>
        <taxon>Bacillota</taxon>
        <taxon>Clostridia</taxon>
        <taxon>Eubacteriales</taxon>
        <taxon>Peptococcaceae</taxon>
        <taxon>Acididesulfobacillus</taxon>
    </lineage>
</organism>
<evidence type="ECO:0000313" key="4">
    <source>
        <dbReference type="Proteomes" id="UP001071230"/>
    </source>
</evidence>
<reference evidence="3" key="1">
    <citation type="submission" date="2014-11" db="EMBL/GenBank/DDBJ databases">
        <authorList>
            <person name="Hornung B.V."/>
        </authorList>
    </citation>
    <scope>NUCLEOTIDE SEQUENCE</scope>
    <source>
        <strain evidence="3">INE</strain>
    </source>
</reference>
<evidence type="ECO:0000256" key="1">
    <source>
        <dbReference type="SAM" id="MobiDB-lite"/>
    </source>
</evidence>
<keyword evidence="4" id="KW-1185">Reference proteome</keyword>
<accession>A0A8S0Y052</accession>
<feature type="region of interest" description="Disordered" evidence="1">
    <location>
        <begin position="1"/>
        <end position="89"/>
    </location>
</feature>
<dbReference type="AlphaFoldDB" id="A0A8S0Y052"/>
<evidence type="ECO:0000313" key="2">
    <source>
        <dbReference type="EMBL" id="CAA7602837.1"/>
    </source>
</evidence>
<proteinExistence type="predicted"/>
<sequence length="89" mass="9351">MSPARCRPRRSRAHRVPGVSRAGGRGDFSGNMFRSPSAELTNRAMFRQDTRAGGRGVSPGSASRSPSGELTESALSLPVYDLQSTSGAA</sequence>
<evidence type="ECO:0000313" key="3">
    <source>
        <dbReference type="EMBL" id="CEJ05718.1"/>
    </source>
</evidence>
<dbReference type="KEGG" id="aacx:DEACI_3660"/>
<dbReference type="Proteomes" id="UP000836597">
    <property type="component" value="Chromosome"/>
</dbReference>
<protein>
    <submittedName>
        <fullName evidence="2">Uncharacterized protein</fullName>
    </submittedName>
</protein>
<dbReference type="EMBL" id="CDGJ01000003">
    <property type="protein sequence ID" value="CEJ05718.1"/>
    <property type="molecule type" value="Genomic_DNA"/>
</dbReference>
<feature type="compositionally biased region" description="Basic residues" evidence="1">
    <location>
        <begin position="1"/>
        <end position="15"/>
    </location>
</feature>
<dbReference type="EMBL" id="LR746496">
    <property type="protein sequence ID" value="CAA7602837.1"/>
    <property type="molecule type" value="Genomic_DNA"/>
</dbReference>
<gene>
    <name evidence="3" type="ORF">DEACI_0137</name>
    <name evidence="2" type="ORF">DEACI_3660</name>
</gene>